<dbReference type="Proteomes" id="UP000814033">
    <property type="component" value="Unassembled WGS sequence"/>
</dbReference>
<sequence>MIRLVTFDALHTLITPRKPFHVQYSEVFRPFLGDLPPDALSKSFKQALKQVQAEKPVYQSGATNWWTEVVRRTATGAGADPHLVEKHMDGIMPSLMHRFSSSEGYKLFDDALDTLMQLKEMGVRTGLITNADSRIVSAMGDLGVLQHLSPVIVSEQMGHEKPSLNIFLAALVQAKVRKTIEALHVGDDLVQDYRGALNAGMHSMLVRRPGLDGAGESKEEGEDLAAVRVAPNLAAVVEYVRTANLPPDEPAFQMPAPVVKRAPPPVRPRKRTKRSK</sequence>
<dbReference type="EMBL" id="MU275854">
    <property type="protein sequence ID" value="KAI0051171.1"/>
    <property type="molecule type" value="Genomic_DNA"/>
</dbReference>
<gene>
    <name evidence="1" type="ORF">FA95DRAFT_1593436</name>
</gene>
<name>A0ACB8S514_9AGAM</name>
<organism evidence="1 2">
    <name type="scientific">Auriscalpium vulgare</name>
    <dbReference type="NCBI Taxonomy" id="40419"/>
    <lineage>
        <taxon>Eukaryota</taxon>
        <taxon>Fungi</taxon>
        <taxon>Dikarya</taxon>
        <taxon>Basidiomycota</taxon>
        <taxon>Agaricomycotina</taxon>
        <taxon>Agaricomycetes</taxon>
        <taxon>Russulales</taxon>
        <taxon>Auriscalpiaceae</taxon>
        <taxon>Auriscalpium</taxon>
    </lineage>
</organism>
<reference evidence="1" key="2">
    <citation type="journal article" date="2022" name="New Phytol.">
        <title>Evolutionary transition to the ectomycorrhizal habit in the genomes of a hyperdiverse lineage of mushroom-forming fungi.</title>
        <authorList>
            <person name="Looney B."/>
            <person name="Miyauchi S."/>
            <person name="Morin E."/>
            <person name="Drula E."/>
            <person name="Courty P.E."/>
            <person name="Kohler A."/>
            <person name="Kuo A."/>
            <person name="LaButti K."/>
            <person name="Pangilinan J."/>
            <person name="Lipzen A."/>
            <person name="Riley R."/>
            <person name="Andreopoulos W."/>
            <person name="He G."/>
            <person name="Johnson J."/>
            <person name="Nolan M."/>
            <person name="Tritt A."/>
            <person name="Barry K.W."/>
            <person name="Grigoriev I.V."/>
            <person name="Nagy L.G."/>
            <person name="Hibbett D."/>
            <person name="Henrissat B."/>
            <person name="Matheny P.B."/>
            <person name="Labbe J."/>
            <person name="Martin F.M."/>
        </authorList>
    </citation>
    <scope>NUCLEOTIDE SEQUENCE</scope>
    <source>
        <strain evidence="1">FP105234-sp</strain>
    </source>
</reference>
<accession>A0ACB8S514</accession>
<comment type="caution">
    <text evidence="1">The sequence shown here is derived from an EMBL/GenBank/DDBJ whole genome shotgun (WGS) entry which is preliminary data.</text>
</comment>
<protein>
    <submittedName>
        <fullName evidence="1">HAD-like protein</fullName>
    </submittedName>
</protein>
<evidence type="ECO:0000313" key="2">
    <source>
        <dbReference type="Proteomes" id="UP000814033"/>
    </source>
</evidence>
<keyword evidence="2" id="KW-1185">Reference proteome</keyword>
<proteinExistence type="predicted"/>
<evidence type="ECO:0000313" key="1">
    <source>
        <dbReference type="EMBL" id="KAI0051171.1"/>
    </source>
</evidence>
<reference evidence="1" key="1">
    <citation type="submission" date="2021-02" db="EMBL/GenBank/DDBJ databases">
        <authorList>
            <consortium name="DOE Joint Genome Institute"/>
            <person name="Ahrendt S."/>
            <person name="Looney B.P."/>
            <person name="Miyauchi S."/>
            <person name="Morin E."/>
            <person name="Drula E."/>
            <person name="Courty P.E."/>
            <person name="Chicoki N."/>
            <person name="Fauchery L."/>
            <person name="Kohler A."/>
            <person name="Kuo A."/>
            <person name="Labutti K."/>
            <person name="Pangilinan J."/>
            <person name="Lipzen A."/>
            <person name="Riley R."/>
            <person name="Andreopoulos W."/>
            <person name="He G."/>
            <person name="Johnson J."/>
            <person name="Barry K.W."/>
            <person name="Grigoriev I.V."/>
            <person name="Nagy L."/>
            <person name="Hibbett D."/>
            <person name="Henrissat B."/>
            <person name="Matheny P.B."/>
            <person name="Labbe J."/>
            <person name="Martin F."/>
        </authorList>
    </citation>
    <scope>NUCLEOTIDE SEQUENCE</scope>
    <source>
        <strain evidence="1">FP105234-sp</strain>
    </source>
</reference>